<dbReference type="AlphaFoldDB" id="A0A5P2G655"/>
<dbReference type="SUPFAM" id="SSF53474">
    <property type="entry name" value="alpha/beta-Hydrolases"/>
    <property type="match status" value="1"/>
</dbReference>
<reference evidence="3 4" key="1">
    <citation type="submission" date="2019-09" db="EMBL/GenBank/DDBJ databases">
        <title>Complete genome sequence of Arachidicoccus sp. B3-10 isolated from apple orchard soil.</title>
        <authorList>
            <person name="Kim H.S."/>
            <person name="Han K.-I."/>
            <person name="Suh M.K."/>
            <person name="Lee K.C."/>
            <person name="Eom M.K."/>
            <person name="Kim J.-S."/>
            <person name="Kang S.W."/>
            <person name="Sin Y."/>
            <person name="Lee J.-S."/>
        </authorList>
    </citation>
    <scope>NUCLEOTIDE SEQUENCE [LARGE SCALE GENOMIC DNA]</scope>
    <source>
        <strain evidence="3 4">B3-10</strain>
    </source>
</reference>
<protein>
    <submittedName>
        <fullName evidence="3">Peptidase S10</fullName>
    </submittedName>
</protein>
<dbReference type="RefSeq" id="WP_131330176.1">
    <property type="nucleotide sequence ID" value="NZ_CP044016.1"/>
</dbReference>
<dbReference type="InterPro" id="IPR001563">
    <property type="entry name" value="Peptidase_S10"/>
</dbReference>
<evidence type="ECO:0000256" key="1">
    <source>
        <dbReference type="SAM" id="MobiDB-lite"/>
    </source>
</evidence>
<sequence>MRKIFLSVCLLANIVVLQAQKPAKKDGPNNEKPPVPKSIDTSAFDYKKEHKSVTEGSVTVEGKVIDYKAVTGNLVLKNSEGEPTLSMFYTVYTKKGGDQSKRPITFIYNGGPGSATLWLHMGAFGPQKVFIKEEGRTRAPFYTVNNDYSLLDVSDLVFIDAPGTGFGKVITKEMGGAGTPADFFGIDQDGKAFTNFIKLFITEFDRWNSPKYLFGESYGTFRSAVVANNLQSQGIGLNGVILLSQLLTYGLMTETTGQNPGDGLPFELVLPSYTATAWYHKKLPNNPPQLEPLLREVEKFALGEYATALNKGADLDPNSFNQIAEKIHNYTGLPVDYIKKANLKINGPQFEQTLLGDSSKITGRLDSRYSGKAIDPLSEYAEYDPMESYIDAPFTSTYNNYVRTTLNFGKDLEFKTFGDVGRWNFKRNGFVGFPNVMNDLAQAMVYDPDMKVMLNSGYYDLGTPYFEGEYEMKHLPIPAELQKNIEYARYFCGHMVYLHNESLKQLHDNVAKFIKENY</sequence>
<dbReference type="Gene3D" id="3.40.50.1820">
    <property type="entry name" value="alpha/beta hydrolase"/>
    <property type="match status" value="1"/>
</dbReference>
<dbReference type="Proteomes" id="UP000292424">
    <property type="component" value="Chromosome"/>
</dbReference>
<keyword evidence="4" id="KW-1185">Reference proteome</keyword>
<evidence type="ECO:0000313" key="4">
    <source>
        <dbReference type="Proteomes" id="UP000292424"/>
    </source>
</evidence>
<name>A0A5P2G655_9BACT</name>
<evidence type="ECO:0000256" key="2">
    <source>
        <dbReference type="SAM" id="SignalP"/>
    </source>
</evidence>
<dbReference type="InterPro" id="IPR029058">
    <property type="entry name" value="AB_hydrolase_fold"/>
</dbReference>
<dbReference type="Pfam" id="PF00450">
    <property type="entry name" value="Peptidase_S10"/>
    <property type="match status" value="1"/>
</dbReference>
<dbReference type="OrthoDB" id="9770107at2"/>
<accession>A0A5P2G655</accession>
<dbReference type="GO" id="GO:0006508">
    <property type="term" value="P:proteolysis"/>
    <property type="evidence" value="ECO:0007669"/>
    <property type="project" value="InterPro"/>
</dbReference>
<dbReference type="EMBL" id="CP044016">
    <property type="protein sequence ID" value="QES89230.1"/>
    <property type="molecule type" value="Genomic_DNA"/>
</dbReference>
<feature type="chain" id="PRO_5024454959" evidence="2">
    <location>
        <begin position="20"/>
        <end position="518"/>
    </location>
</feature>
<feature type="region of interest" description="Disordered" evidence="1">
    <location>
        <begin position="22"/>
        <end position="41"/>
    </location>
</feature>
<dbReference type="KEGG" id="arac:E0W69_011340"/>
<dbReference type="GO" id="GO:0004185">
    <property type="term" value="F:serine-type carboxypeptidase activity"/>
    <property type="evidence" value="ECO:0007669"/>
    <property type="project" value="InterPro"/>
</dbReference>
<organism evidence="3 4">
    <name type="scientific">Rhizosphaericola mali</name>
    <dbReference type="NCBI Taxonomy" id="2545455"/>
    <lineage>
        <taxon>Bacteria</taxon>
        <taxon>Pseudomonadati</taxon>
        <taxon>Bacteroidota</taxon>
        <taxon>Chitinophagia</taxon>
        <taxon>Chitinophagales</taxon>
        <taxon>Chitinophagaceae</taxon>
        <taxon>Rhizosphaericola</taxon>
    </lineage>
</organism>
<gene>
    <name evidence="3" type="ORF">E0W69_011340</name>
</gene>
<evidence type="ECO:0000313" key="3">
    <source>
        <dbReference type="EMBL" id="QES89230.1"/>
    </source>
</evidence>
<proteinExistence type="predicted"/>
<feature type="signal peptide" evidence="2">
    <location>
        <begin position="1"/>
        <end position="19"/>
    </location>
</feature>
<keyword evidence="2" id="KW-0732">Signal</keyword>